<protein>
    <submittedName>
        <fullName evidence="1">Uncharacterized protein</fullName>
    </submittedName>
</protein>
<gene>
    <name evidence="1" type="ORF">AVDCRST_MAG50-106</name>
</gene>
<name>A0A6J4H2Q1_9ACTN</name>
<proteinExistence type="predicted"/>
<dbReference type="AlphaFoldDB" id="A0A6J4H2Q1"/>
<evidence type="ECO:0000313" key="1">
    <source>
        <dbReference type="EMBL" id="CAA9212660.1"/>
    </source>
</evidence>
<organism evidence="1">
    <name type="scientific">uncultured Acidimicrobiales bacterium</name>
    <dbReference type="NCBI Taxonomy" id="310071"/>
    <lineage>
        <taxon>Bacteria</taxon>
        <taxon>Bacillati</taxon>
        <taxon>Actinomycetota</taxon>
        <taxon>Acidimicrobiia</taxon>
        <taxon>Acidimicrobiales</taxon>
        <taxon>environmental samples</taxon>
    </lineage>
</organism>
<reference evidence="1" key="1">
    <citation type="submission" date="2020-02" db="EMBL/GenBank/DDBJ databases">
        <authorList>
            <person name="Meier V. D."/>
        </authorList>
    </citation>
    <scope>NUCLEOTIDE SEQUENCE</scope>
    <source>
        <strain evidence="1">AVDCRST_MAG50</strain>
    </source>
</reference>
<sequence length="129" mass="13737">MQILSATFVENIELRSAPGGATRIDLTGVLFSLAAPSPPPVTIAPHLVVLVRCRPEETGFAALEVVFKDPAGEQVAKNVQPFQVEPGKFGYRLVKGELTFEDYGTIEAHCNIDGGPETVVPLTLLPPVG</sequence>
<dbReference type="EMBL" id="CADCTF010000009">
    <property type="protein sequence ID" value="CAA9212660.1"/>
    <property type="molecule type" value="Genomic_DNA"/>
</dbReference>
<accession>A0A6J4H2Q1</accession>